<evidence type="ECO:0000256" key="10">
    <source>
        <dbReference type="ARBA" id="ARBA00022801"/>
    </source>
</evidence>
<comment type="subunit">
    <text evidence="5">Monomer.</text>
</comment>
<sequence>MANGFDGKRALAALLLAAGLSHSAAAQRDFSDVEIKIEPVAGNVHVLYGAGGNIGVLTGDDGVILIDDQFAPLTERILEAIASLDSGPVKFLLNTHWHGDHTGGNENLGEGGVVIVAHDHVYRRLAQPQRFSNERRNTEARPKAALPVLTFNDQLSFHLGEDARAYHMPHAHTDGDSIIHFPESNVIHMGDLLFVDRYPFIDVESGGNLLGIIDGVIKAMALADEKTMFIGGHGPLADRERVRAYLNVLETARDRVRPMIADGKSLDEVIAARPMAAYDEAWGSGFINPEAFLRAVYESLKNPAH</sequence>
<feature type="chain" id="PRO_5022750634" description="beta-lactamase" evidence="13">
    <location>
        <begin position="27"/>
        <end position="305"/>
    </location>
</feature>
<evidence type="ECO:0000256" key="7">
    <source>
        <dbReference type="ARBA" id="ARBA00022723"/>
    </source>
</evidence>
<evidence type="ECO:0000256" key="8">
    <source>
        <dbReference type="ARBA" id="ARBA00022729"/>
    </source>
</evidence>
<evidence type="ECO:0000256" key="13">
    <source>
        <dbReference type="SAM" id="SignalP"/>
    </source>
</evidence>
<name>A0A5A7N813_9PROT</name>
<comment type="cofactor">
    <cofactor evidence="2">
        <name>Zn(2+)</name>
        <dbReference type="ChEBI" id="CHEBI:29105"/>
    </cofactor>
</comment>
<proteinExistence type="inferred from homology"/>
<comment type="subcellular location">
    <subcellularLocation>
        <location evidence="3">Periplasm</location>
    </subcellularLocation>
</comment>
<dbReference type="CDD" id="cd16282">
    <property type="entry name" value="metallo-hydrolase-like_MBL-fold"/>
    <property type="match status" value="1"/>
</dbReference>
<evidence type="ECO:0000256" key="11">
    <source>
        <dbReference type="ARBA" id="ARBA00022833"/>
    </source>
</evidence>
<reference evidence="15 16" key="1">
    <citation type="submission" date="2019-09" db="EMBL/GenBank/DDBJ databases">
        <title>NBRP : Genome information of microbial organism related human and environment.</title>
        <authorList>
            <person name="Hattori M."/>
            <person name="Oshima K."/>
            <person name="Inaba H."/>
            <person name="Suda W."/>
            <person name="Sakamoto M."/>
            <person name="Iino T."/>
            <person name="Kitahara M."/>
            <person name="Oshida Y."/>
            <person name="Iida T."/>
            <person name="Kudo T."/>
            <person name="Itoh T."/>
            <person name="Ohkuma M."/>
        </authorList>
    </citation>
    <scope>NUCLEOTIDE SEQUENCE [LARGE SCALE GENOMIC DNA]</scope>
    <source>
        <strain evidence="15 16">Q-1</strain>
    </source>
</reference>
<evidence type="ECO:0000256" key="5">
    <source>
        <dbReference type="ARBA" id="ARBA00011245"/>
    </source>
</evidence>
<dbReference type="EMBL" id="BKCN01000006">
    <property type="protein sequence ID" value="GER03775.1"/>
    <property type="molecule type" value="Genomic_DNA"/>
</dbReference>
<dbReference type="EC" id="3.5.2.6" evidence="6"/>
<comment type="caution">
    <text evidence="15">The sequence shown here is derived from an EMBL/GenBank/DDBJ whole genome shotgun (WGS) entry which is preliminary data.</text>
</comment>
<dbReference type="GO" id="GO:0008800">
    <property type="term" value="F:beta-lactamase activity"/>
    <property type="evidence" value="ECO:0007669"/>
    <property type="project" value="UniProtKB-EC"/>
</dbReference>
<protein>
    <recommendedName>
        <fullName evidence="6">beta-lactamase</fullName>
        <ecNumber evidence="6">3.5.2.6</ecNumber>
    </recommendedName>
</protein>
<dbReference type="RefSeq" id="WP_042086804.1">
    <property type="nucleotide sequence ID" value="NZ_BKCN01000006.1"/>
</dbReference>
<comment type="catalytic activity">
    <reaction evidence="1">
        <text>a beta-lactam + H2O = a substituted beta-amino acid</text>
        <dbReference type="Rhea" id="RHEA:20401"/>
        <dbReference type="ChEBI" id="CHEBI:15377"/>
        <dbReference type="ChEBI" id="CHEBI:35627"/>
        <dbReference type="ChEBI" id="CHEBI:140347"/>
        <dbReference type="EC" id="3.5.2.6"/>
    </reaction>
</comment>
<dbReference type="PANTHER" id="PTHR42951:SF4">
    <property type="entry name" value="ACYL-COENZYME A THIOESTERASE MBLAC2"/>
    <property type="match status" value="1"/>
</dbReference>
<keyword evidence="7" id="KW-0479">Metal-binding</keyword>
<evidence type="ECO:0000256" key="1">
    <source>
        <dbReference type="ARBA" id="ARBA00001526"/>
    </source>
</evidence>
<dbReference type="Gene3D" id="3.60.15.10">
    <property type="entry name" value="Ribonuclease Z/Hydroxyacylglutathione hydrolase-like"/>
    <property type="match status" value="1"/>
</dbReference>
<dbReference type="InterPro" id="IPR001018">
    <property type="entry name" value="Beta-lactamase_class-B_CS"/>
</dbReference>
<evidence type="ECO:0000259" key="14">
    <source>
        <dbReference type="SMART" id="SM00849"/>
    </source>
</evidence>
<feature type="signal peptide" evidence="13">
    <location>
        <begin position="1"/>
        <end position="26"/>
    </location>
</feature>
<accession>A0A5A7N813</accession>
<keyword evidence="10" id="KW-0378">Hydrolase</keyword>
<evidence type="ECO:0000313" key="16">
    <source>
        <dbReference type="Proteomes" id="UP000324996"/>
    </source>
</evidence>
<dbReference type="AlphaFoldDB" id="A0A5A7N813"/>
<keyword evidence="8 13" id="KW-0732">Signal</keyword>
<dbReference type="InterPro" id="IPR050855">
    <property type="entry name" value="NDM-1-like"/>
</dbReference>
<dbReference type="GO" id="GO:0017001">
    <property type="term" value="P:antibiotic catabolic process"/>
    <property type="evidence" value="ECO:0007669"/>
    <property type="project" value="InterPro"/>
</dbReference>
<dbReference type="GO" id="GO:0046677">
    <property type="term" value="P:response to antibiotic"/>
    <property type="evidence" value="ECO:0007669"/>
    <property type="project" value="UniProtKB-KW"/>
</dbReference>
<dbReference type="GO" id="GO:0042597">
    <property type="term" value="C:periplasmic space"/>
    <property type="evidence" value="ECO:0007669"/>
    <property type="project" value="UniProtKB-SubCell"/>
</dbReference>
<dbReference type="SUPFAM" id="SSF56281">
    <property type="entry name" value="Metallo-hydrolase/oxidoreductase"/>
    <property type="match status" value="1"/>
</dbReference>
<evidence type="ECO:0000256" key="9">
    <source>
        <dbReference type="ARBA" id="ARBA00022764"/>
    </source>
</evidence>
<organism evidence="15 16">
    <name type="scientific">Iodidimonas nitroreducens</name>
    <dbReference type="NCBI Taxonomy" id="1236968"/>
    <lineage>
        <taxon>Bacteria</taxon>
        <taxon>Pseudomonadati</taxon>
        <taxon>Pseudomonadota</taxon>
        <taxon>Alphaproteobacteria</taxon>
        <taxon>Iodidimonadales</taxon>
        <taxon>Iodidimonadaceae</taxon>
        <taxon>Iodidimonas</taxon>
    </lineage>
</organism>
<comment type="similarity">
    <text evidence="4">Belongs to the metallo-beta-lactamase superfamily. Class-B beta-lactamase family.</text>
</comment>
<dbReference type="SMART" id="SM00849">
    <property type="entry name" value="Lactamase_B"/>
    <property type="match status" value="1"/>
</dbReference>
<evidence type="ECO:0000256" key="2">
    <source>
        <dbReference type="ARBA" id="ARBA00001947"/>
    </source>
</evidence>
<dbReference type="Proteomes" id="UP000324996">
    <property type="component" value="Unassembled WGS sequence"/>
</dbReference>
<evidence type="ECO:0000256" key="4">
    <source>
        <dbReference type="ARBA" id="ARBA00005250"/>
    </source>
</evidence>
<dbReference type="Pfam" id="PF00753">
    <property type="entry name" value="Lactamase_B"/>
    <property type="match status" value="1"/>
</dbReference>
<keyword evidence="16" id="KW-1185">Reference proteome</keyword>
<keyword evidence="9" id="KW-0574">Periplasm</keyword>
<keyword evidence="12" id="KW-0046">Antibiotic resistance</keyword>
<dbReference type="PROSITE" id="PS00743">
    <property type="entry name" value="BETA_LACTAMASE_B_1"/>
    <property type="match status" value="1"/>
</dbReference>
<dbReference type="GO" id="GO:0008270">
    <property type="term" value="F:zinc ion binding"/>
    <property type="evidence" value="ECO:0007669"/>
    <property type="project" value="InterPro"/>
</dbReference>
<dbReference type="PANTHER" id="PTHR42951">
    <property type="entry name" value="METALLO-BETA-LACTAMASE DOMAIN-CONTAINING"/>
    <property type="match status" value="1"/>
</dbReference>
<dbReference type="InterPro" id="IPR036866">
    <property type="entry name" value="RibonucZ/Hydroxyglut_hydro"/>
</dbReference>
<evidence type="ECO:0000256" key="12">
    <source>
        <dbReference type="ARBA" id="ARBA00023251"/>
    </source>
</evidence>
<evidence type="ECO:0000313" key="15">
    <source>
        <dbReference type="EMBL" id="GER03775.1"/>
    </source>
</evidence>
<feature type="domain" description="Metallo-beta-lactamase" evidence="14">
    <location>
        <begin position="51"/>
        <end position="233"/>
    </location>
</feature>
<evidence type="ECO:0000256" key="6">
    <source>
        <dbReference type="ARBA" id="ARBA00012865"/>
    </source>
</evidence>
<evidence type="ECO:0000256" key="3">
    <source>
        <dbReference type="ARBA" id="ARBA00004418"/>
    </source>
</evidence>
<keyword evidence="11" id="KW-0862">Zinc</keyword>
<gene>
    <name evidence="15" type="ORF">JCM17846_14570</name>
</gene>
<dbReference type="InterPro" id="IPR001279">
    <property type="entry name" value="Metallo-B-lactamas"/>
</dbReference>